<gene>
    <name evidence="5" type="ORF">EDD80_10270</name>
</gene>
<dbReference type="InterPro" id="IPR042097">
    <property type="entry name" value="Aminopeptidase_N-like_N_sf"/>
</dbReference>
<dbReference type="InterPro" id="IPR034015">
    <property type="entry name" value="M1_LTA4H"/>
</dbReference>
<dbReference type="Proteomes" id="UP000295807">
    <property type="component" value="Unassembled WGS sequence"/>
</dbReference>
<reference evidence="5 6" key="1">
    <citation type="submission" date="2019-03" db="EMBL/GenBank/DDBJ databases">
        <title>Genomic Encyclopedia of Type Strains, Phase IV (KMG-IV): sequencing the most valuable type-strain genomes for metagenomic binning, comparative biology and taxonomic classification.</title>
        <authorList>
            <person name="Goeker M."/>
        </authorList>
    </citation>
    <scope>NUCLEOTIDE SEQUENCE [LARGE SCALE GENOMIC DNA]</scope>
    <source>
        <strain evidence="5 6">DSM 21100</strain>
    </source>
</reference>
<evidence type="ECO:0000313" key="6">
    <source>
        <dbReference type="Proteomes" id="UP000295807"/>
    </source>
</evidence>
<dbReference type="AlphaFoldDB" id="A0A4R3KWN3"/>
<keyword evidence="3" id="KW-0732">Signal</keyword>
<feature type="active site" description="Proton acceptor" evidence="1">
    <location>
        <position position="338"/>
    </location>
</feature>
<feature type="signal peptide" evidence="3">
    <location>
        <begin position="1"/>
        <end position="23"/>
    </location>
</feature>
<keyword evidence="6" id="KW-1185">Reference proteome</keyword>
<evidence type="ECO:0000256" key="2">
    <source>
        <dbReference type="PIRSR" id="PIRSR634015-3"/>
    </source>
</evidence>
<dbReference type="PANTHER" id="PTHR45726:SF3">
    <property type="entry name" value="LEUKOTRIENE A-4 HYDROLASE"/>
    <property type="match status" value="1"/>
</dbReference>
<comment type="cofactor">
    <cofactor evidence="2">
        <name>Zn(2+)</name>
        <dbReference type="ChEBI" id="CHEBI:29105"/>
    </cofactor>
    <text evidence="2">Binds 1 zinc ion per subunit.</text>
</comment>
<accession>A0A4R3KWN3</accession>
<dbReference type="GO" id="GO:0008237">
    <property type="term" value="F:metallopeptidase activity"/>
    <property type="evidence" value="ECO:0007669"/>
    <property type="project" value="InterPro"/>
</dbReference>
<feature type="domain" description="Peptidase M1 membrane alanine aminopeptidase" evidence="4">
    <location>
        <begin position="298"/>
        <end position="472"/>
    </location>
</feature>
<dbReference type="Gene3D" id="1.10.390.10">
    <property type="entry name" value="Neutral Protease Domain 2"/>
    <property type="match status" value="1"/>
</dbReference>
<feature type="binding site" evidence="2">
    <location>
        <position position="341"/>
    </location>
    <ligand>
        <name>Zn(2+)</name>
        <dbReference type="ChEBI" id="CHEBI:29105"/>
        <note>catalytic</note>
    </ligand>
</feature>
<keyword evidence="2" id="KW-0862">Zinc</keyword>
<organism evidence="5 6">
    <name type="scientific">Anseongella ginsenosidimutans</name>
    <dbReference type="NCBI Taxonomy" id="496056"/>
    <lineage>
        <taxon>Bacteria</taxon>
        <taxon>Pseudomonadati</taxon>
        <taxon>Bacteroidota</taxon>
        <taxon>Sphingobacteriia</taxon>
        <taxon>Sphingobacteriales</taxon>
        <taxon>Sphingobacteriaceae</taxon>
        <taxon>Anseongella</taxon>
    </lineage>
</organism>
<dbReference type="GO" id="GO:0008270">
    <property type="term" value="F:zinc ion binding"/>
    <property type="evidence" value="ECO:0007669"/>
    <property type="project" value="InterPro"/>
</dbReference>
<dbReference type="SUPFAM" id="SSF63737">
    <property type="entry name" value="Leukotriene A4 hydrolase N-terminal domain"/>
    <property type="match status" value="1"/>
</dbReference>
<proteinExistence type="predicted"/>
<dbReference type="CDD" id="cd09603">
    <property type="entry name" value="M1_APN_like"/>
    <property type="match status" value="1"/>
</dbReference>
<evidence type="ECO:0000313" key="5">
    <source>
        <dbReference type="EMBL" id="TCS88880.1"/>
    </source>
</evidence>
<dbReference type="InterPro" id="IPR027268">
    <property type="entry name" value="Peptidase_M4/M1_CTD_sf"/>
</dbReference>
<evidence type="ECO:0000256" key="3">
    <source>
        <dbReference type="SAM" id="SignalP"/>
    </source>
</evidence>
<dbReference type="Gene3D" id="2.60.40.1730">
    <property type="entry name" value="tricorn interacting facor f3 domain"/>
    <property type="match status" value="1"/>
</dbReference>
<keyword evidence="2" id="KW-0479">Metal-binding</keyword>
<dbReference type="InterPro" id="IPR014782">
    <property type="entry name" value="Peptidase_M1_dom"/>
</dbReference>
<protein>
    <submittedName>
        <fullName evidence="5">Peptidase M1-like protein</fullName>
    </submittedName>
</protein>
<name>A0A4R3KWN3_9SPHI</name>
<feature type="binding site" evidence="2">
    <location>
        <position position="337"/>
    </location>
    <ligand>
        <name>Zn(2+)</name>
        <dbReference type="ChEBI" id="CHEBI:29105"/>
        <note>catalytic</note>
    </ligand>
</feature>
<feature type="binding site" evidence="2">
    <location>
        <position position="360"/>
    </location>
    <ligand>
        <name>Zn(2+)</name>
        <dbReference type="ChEBI" id="CHEBI:29105"/>
        <note>catalytic</note>
    </ligand>
</feature>
<comment type="caution">
    <text evidence="5">The sequence shown here is derived from an EMBL/GenBank/DDBJ whole genome shotgun (WGS) entry which is preliminary data.</text>
</comment>
<sequence length="552" mass="63682">MKILKVCSLLVFLSGAFLLPACAQVLTAGQEPFTRADTLRGSLRPERTAYDVLYYHLNIRVEPETRHIEGYNDILFEATADFNRIQVDLFDNMNVDSILWNHKKLDWKREFNAVFIDFPEQVEKGANGTIRFYYSGSPIVAKRPPWDGGFVWTKSENGKPWIAVACQGTGASLWWPNKDHQTEEPDSMLISVAVPDGLMNISNGRSRGTKDLGNGYTRWDWFVGNPINNYDVSVNIADYAHFSEKYKGHTLNYYVLPENLEKAKKQFQEVPLMLACFEKHFGPYPFWEDGYKLIETPYLGMEHQSAVAYGNEYKMGYLGRDLSGTGVGLKWDFIIIHESAHEWFGNSITSADIADMWIHEGFTCYSESVYQECRWGYDEAMEYINGLKRNVMNDQPVIGPYGVNREGSGDMYYKAALMLNTIRHIIDDDEKWWDMLREYCEVFRHQIVTANDVTGFFCEASGRDLRPVFRQYLNHTELPELELVMEEGSFRYRWKAEAEGFNMPVDVFIGGKERRLHPTAKWQSESLPEGSEKDFHVAEKQFFVKVSKKEGA</sequence>
<evidence type="ECO:0000259" key="4">
    <source>
        <dbReference type="Pfam" id="PF01433"/>
    </source>
</evidence>
<dbReference type="EMBL" id="SMAD01000002">
    <property type="protein sequence ID" value="TCS88880.1"/>
    <property type="molecule type" value="Genomic_DNA"/>
</dbReference>
<evidence type="ECO:0000256" key="1">
    <source>
        <dbReference type="PIRSR" id="PIRSR634015-1"/>
    </source>
</evidence>
<dbReference type="PANTHER" id="PTHR45726">
    <property type="entry name" value="LEUKOTRIENE A-4 HYDROLASE"/>
    <property type="match status" value="1"/>
</dbReference>
<feature type="active site" description="Proton donor" evidence="1">
    <location>
        <position position="412"/>
    </location>
</feature>
<feature type="chain" id="PRO_5020542396" evidence="3">
    <location>
        <begin position="24"/>
        <end position="552"/>
    </location>
</feature>
<dbReference type="OrthoDB" id="100605at2"/>
<dbReference type="Pfam" id="PF01433">
    <property type="entry name" value="Peptidase_M1"/>
    <property type="match status" value="1"/>
</dbReference>
<dbReference type="RefSeq" id="WP_132127994.1">
    <property type="nucleotide sequence ID" value="NZ_CP042432.1"/>
</dbReference>
<dbReference type="SUPFAM" id="SSF55486">
    <property type="entry name" value="Metalloproteases ('zincins'), catalytic domain"/>
    <property type="match status" value="1"/>
</dbReference>